<feature type="region of interest" description="Disordered" evidence="2">
    <location>
        <begin position="1212"/>
        <end position="1253"/>
    </location>
</feature>
<keyword evidence="4" id="KW-1185">Reference proteome</keyword>
<feature type="region of interest" description="Disordered" evidence="2">
    <location>
        <begin position="203"/>
        <end position="223"/>
    </location>
</feature>
<feature type="region of interest" description="Disordered" evidence="2">
    <location>
        <begin position="1063"/>
        <end position="1095"/>
    </location>
</feature>
<dbReference type="Proteomes" id="UP001583193">
    <property type="component" value="Unassembled WGS sequence"/>
</dbReference>
<feature type="region of interest" description="Disordered" evidence="2">
    <location>
        <begin position="463"/>
        <end position="490"/>
    </location>
</feature>
<protein>
    <recommendedName>
        <fullName evidence="5">F-box domain-containing protein</fullName>
    </recommendedName>
</protein>
<feature type="compositionally biased region" description="Polar residues" evidence="2">
    <location>
        <begin position="143"/>
        <end position="154"/>
    </location>
</feature>
<feature type="coiled-coil region" evidence="1">
    <location>
        <begin position="397"/>
        <end position="424"/>
    </location>
</feature>
<sequence length="1253" mass="139539">MPSLAGLRFAHGNVSLPDTAFLRRKKKEFESLSNVEIVTSLSHVRMPKAYQVAALQNTDKQGYESPDRIISLYSPSLNSSQNQSSISDPSLDAIAVDGFASAQNLQLEKISSTRAVSPMAEQSSRTKRTPLGPVRQERHRKSSVQSTMRTSIHLESSDESDVDDAASIASSPTISPISDHVPHGSGTHWRRFFPELSSHFSLTSSVGQDTQQGRVSPLDDSYHNSFSESQTWNATRISESSLSSQDILENGSSCYSRRSSITSVGSDSPMSNRKTDDAYSVLSPTKAGVFDDSQSMLKRRTKHSREHFSVDILMNKPLPEEPPIKMTPLAVRRPNSTSNDGDRSQSQTSGLLGNHRKGYESSAMISAPKKYDLDALDEAFQRSNPRNIPQVEEHGPSPSLTEAAEELENELAKYSEKLYSSEDTSDILSQPLQISRGTMEMVATRSPPSPVILRSLSQDPLFPRQGKQAEHRKVEDIKSSQCSRRNKMLRKSRARFSFSVSGLNRRKSNESASHLRSFSSQSLESAIGDLDERIKEKPKIGVLLGRANGSVGLRTPMASFHDSAKIATTELHTDSDHSHNRRASTSSEKLRLQLPRLQTEKIQRPSNQSLQSRSHVRWNSRDNVNQDEKPLLSGYYVESPDSFNANRHLTAVELPSSETPQWGNTRRMSSIYELDAGMPSPAMKDLAVTADVKIPLPADIPEKVILGIFQNAGTLEDLFALALTNRQFYHTFKRHELSLMKNALFNMTPAAWELREMSPPWNSEWQHLRDPDAPVPTYTPSLYLQHYVKDIYTLAHVKSLLLLRCSSLLRRETVSGLAGLDLVRAAEIDDALWRIWTFCRIFGSGKGRENDVRGQIDWLNGGRQAEQRMKDPATLVVESFTMNDVLFEPPHGFAQGNGKGLSTEQLYDMTEIWTCLGVLLQPCYGMRAEARRFGVFDGLDMKAGDVTKEEAVLEEWTYYVLTLGLSAVLSISSLCPAESAETTLRRAQKLGLTKWSPTETGTSRASFLKEAVSRAYEARSKDNRRSREQDTSLVKQEAISLELLKSSPTGSPSDAVVYQQKTPVDGFPWESPDDQPPQYSEQSDSPKDATTDLSPISNYASVMKRLEDQWRQESSNASGSSVVPDMLRVPGTNDFVPISTTRPMSTVPYLGSLIEEPASGQILDPADEAIYRMVYQLGFTEDDAKWALKITDTGDSVKPDAAVNLLLRERKKRERSNSRFAKLKRGSSNMEQSLGTPLLDPKSLSNTPGWRWA</sequence>
<evidence type="ECO:0008006" key="5">
    <source>
        <dbReference type="Google" id="ProtNLM"/>
    </source>
</evidence>
<feature type="compositionally biased region" description="Polar residues" evidence="2">
    <location>
        <begin position="1243"/>
        <end position="1253"/>
    </location>
</feature>
<dbReference type="EMBL" id="JAVDPF010000001">
    <property type="protein sequence ID" value="KAL1886859.1"/>
    <property type="molecule type" value="Genomic_DNA"/>
</dbReference>
<feature type="region of interest" description="Disordered" evidence="2">
    <location>
        <begin position="569"/>
        <end position="625"/>
    </location>
</feature>
<evidence type="ECO:0000256" key="1">
    <source>
        <dbReference type="SAM" id="Coils"/>
    </source>
</evidence>
<feature type="region of interest" description="Disordered" evidence="2">
    <location>
        <begin position="257"/>
        <end position="277"/>
    </location>
</feature>
<accession>A0ABR3YFF6</accession>
<feature type="region of interest" description="Disordered" evidence="2">
    <location>
        <begin position="316"/>
        <end position="357"/>
    </location>
</feature>
<feature type="compositionally biased region" description="Polar residues" evidence="2">
    <location>
        <begin position="1226"/>
        <end position="1235"/>
    </location>
</feature>
<evidence type="ECO:0000256" key="2">
    <source>
        <dbReference type="SAM" id="MobiDB-lite"/>
    </source>
</evidence>
<feature type="compositionally biased region" description="Polar residues" evidence="2">
    <location>
        <begin position="604"/>
        <end position="613"/>
    </location>
</feature>
<feature type="compositionally biased region" description="Polar residues" evidence="2">
    <location>
        <begin position="203"/>
        <end position="214"/>
    </location>
</feature>
<feature type="compositionally biased region" description="Polar residues" evidence="2">
    <location>
        <begin position="334"/>
        <end position="351"/>
    </location>
</feature>
<feature type="compositionally biased region" description="Basic and acidic residues" evidence="2">
    <location>
        <begin position="467"/>
        <end position="478"/>
    </location>
</feature>
<proteinExistence type="predicted"/>
<feature type="region of interest" description="Disordered" evidence="2">
    <location>
        <begin position="113"/>
        <end position="164"/>
    </location>
</feature>
<feature type="compositionally biased region" description="Polar residues" evidence="2">
    <location>
        <begin position="113"/>
        <end position="123"/>
    </location>
</feature>
<gene>
    <name evidence="3" type="ORF">Plec18167_000794</name>
</gene>
<name>A0ABR3YFF6_9EURO</name>
<organism evidence="3 4">
    <name type="scientific">Paecilomyces lecythidis</name>
    <dbReference type="NCBI Taxonomy" id="3004212"/>
    <lineage>
        <taxon>Eukaryota</taxon>
        <taxon>Fungi</taxon>
        <taxon>Dikarya</taxon>
        <taxon>Ascomycota</taxon>
        <taxon>Pezizomycotina</taxon>
        <taxon>Eurotiomycetes</taxon>
        <taxon>Eurotiomycetidae</taxon>
        <taxon>Eurotiales</taxon>
        <taxon>Thermoascaceae</taxon>
        <taxon>Paecilomyces</taxon>
    </lineage>
</organism>
<keyword evidence="1" id="KW-0175">Coiled coil</keyword>
<evidence type="ECO:0000313" key="3">
    <source>
        <dbReference type="EMBL" id="KAL1886859.1"/>
    </source>
</evidence>
<comment type="caution">
    <text evidence="3">The sequence shown here is derived from an EMBL/GenBank/DDBJ whole genome shotgun (WGS) entry which is preliminary data.</text>
</comment>
<evidence type="ECO:0000313" key="4">
    <source>
        <dbReference type="Proteomes" id="UP001583193"/>
    </source>
</evidence>
<reference evidence="3 4" key="1">
    <citation type="journal article" date="2024" name="IMA Fungus">
        <title>IMA Genome - F19 : A genome assembly and annotation guide to empower mycologists, including annotated draft genome sequences of Ceratocystis pirilliformis, Diaporthe australafricana, Fusarium ophioides, Paecilomyces lecythidis, and Sporothrix stenoceras.</title>
        <authorList>
            <person name="Aylward J."/>
            <person name="Wilson A.M."/>
            <person name="Visagie C.M."/>
            <person name="Spraker J."/>
            <person name="Barnes I."/>
            <person name="Buitendag C."/>
            <person name="Ceriani C."/>
            <person name="Del Mar Angel L."/>
            <person name="du Plessis D."/>
            <person name="Fuchs T."/>
            <person name="Gasser K."/>
            <person name="Kramer D."/>
            <person name="Li W."/>
            <person name="Munsamy K."/>
            <person name="Piso A."/>
            <person name="Price J.L."/>
            <person name="Sonnekus B."/>
            <person name="Thomas C."/>
            <person name="van der Nest A."/>
            <person name="van Dijk A."/>
            <person name="van Heerden A."/>
            <person name="van Vuuren N."/>
            <person name="Yilmaz N."/>
            <person name="Duong T.A."/>
            <person name="van der Merwe N.A."/>
            <person name="Wingfield M.J."/>
            <person name="Wingfield B.D."/>
        </authorList>
    </citation>
    <scope>NUCLEOTIDE SEQUENCE [LARGE SCALE GENOMIC DNA]</scope>
    <source>
        <strain evidence="3 4">CMW 18167</strain>
    </source>
</reference>